<organism evidence="1">
    <name type="scientific">Thermosporothrix sp. COM3</name>
    <dbReference type="NCBI Taxonomy" id="2490863"/>
    <lineage>
        <taxon>Bacteria</taxon>
        <taxon>Bacillati</taxon>
        <taxon>Chloroflexota</taxon>
        <taxon>Ktedonobacteria</taxon>
        <taxon>Ktedonobacterales</taxon>
        <taxon>Thermosporotrichaceae</taxon>
        <taxon>Thermosporothrix</taxon>
    </lineage>
</organism>
<protein>
    <submittedName>
        <fullName evidence="1">Uncharacterized protein</fullName>
    </submittedName>
</protein>
<dbReference type="AlphaFoldDB" id="A0A455SGG3"/>
<evidence type="ECO:0000313" key="1">
    <source>
        <dbReference type="EMBL" id="BBH86438.1"/>
    </source>
</evidence>
<dbReference type="EMBL" id="AP019376">
    <property type="protein sequence ID" value="BBH86438.1"/>
    <property type="molecule type" value="Genomic_DNA"/>
</dbReference>
<reference evidence="1" key="1">
    <citation type="submission" date="2018-12" db="EMBL/GenBank/DDBJ databases">
        <title>Novel natural products biosynthetic potential of the class Ktedonobacteria.</title>
        <authorList>
            <person name="Zheng Y."/>
            <person name="Saitou A."/>
            <person name="Wang C.M."/>
            <person name="Toyoda A."/>
            <person name="Minakuchi Y."/>
            <person name="Sekiguchi Y."/>
            <person name="Ueda K."/>
            <person name="Takano H."/>
            <person name="Sakai Y."/>
            <person name="Yokota A."/>
            <person name="Yabe S."/>
        </authorList>
    </citation>
    <scope>NUCLEOTIDE SEQUENCE</scope>
    <source>
        <strain evidence="1">COM3</strain>
    </source>
</reference>
<name>A0A455SGG3_9CHLR</name>
<accession>A0A455SGG3</accession>
<gene>
    <name evidence="1" type="ORF">KTC_11890</name>
</gene>
<sequence length="267" mass="28948">MPQTKALPAPFRRFDRVCAPGYQGRKRGEIVRTVILQAHTHQFLGTFGGSGNGDYRGELCRSVQVMTSNASQFALPLASVALRLDGLYGDAAPLLDVVATGLGGSARSCAYHLLEVEAVKQMLTHAPNHVSTHSESGMTRAGPDVRLVVATHGAPSSPPAVGVERDGTVYELFVSTLLSLQVLARGQHMHRSSLLRYDIVVVDRPPLSCERVHVGLGSRTLCLMLSASDRTGLQRVRRPLHQSCEEPARERPQLEQVLPGCQRPSAF</sequence>
<proteinExistence type="predicted"/>